<dbReference type="InterPro" id="IPR011009">
    <property type="entry name" value="Kinase-like_dom_sf"/>
</dbReference>
<proteinExistence type="predicted"/>
<dbReference type="InterPro" id="IPR001245">
    <property type="entry name" value="Ser-Thr/Tyr_kinase_cat_dom"/>
</dbReference>
<evidence type="ECO:0000256" key="7">
    <source>
        <dbReference type="ARBA" id="ARBA00022741"/>
    </source>
</evidence>
<dbReference type="Gene3D" id="3.80.20.20">
    <property type="entry name" value="Receptor L-domain"/>
    <property type="match status" value="1"/>
</dbReference>
<dbReference type="SUPFAM" id="SSF57184">
    <property type="entry name" value="Growth factor receptor domain"/>
    <property type="match status" value="3"/>
</dbReference>
<dbReference type="SMART" id="SM00219">
    <property type="entry name" value="TyrKc"/>
    <property type="match status" value="1"/>
</dbReference>
<evidence type="ECO:0000256" key="8">
    <source>
        <dbReference type="ARBA" id="ARBA00022777"/>
    </source>
</evidence>
<keyword evidence="10 17" id="KW-1133">Transmembrane helix</keyword>
<sequence length="939" mass="105403">MMEHCFVLQACKNFYNEGTCVSECPKLRKYNRNTMVLEDNPYGKYAFKSLCLKKCPDYILVDERNALCVRKCSENYYPVNNTCVPCDGACPKWCSGLKQDEFLSSRNIDQFKNCTVIDGNLKIIQTTFDGDSYTNLEGLKREQLNVFKTVKEITGYLMVQGGNQAMSDLSFLSNLQVIHGRDLDIASNAFSAFMTNLNSLELISLRSIKNGKVSLFGNKALCFIEGTDFTQLLTVQKNQDPGFKIKDYVQSRDNRPPEDCKRDGDVCHQSCSDEGCWGKGANKCLNCRSFKIDNSSNICIEDCTRAPMLYNAGNKLCKFCDEECLDSCYGEGPGNCTLCKHVTIRGQDNSTTCLNQCSEMFFAKENNICLPCSDKCAEGCTGPSDIVGIGGCNTCDLAIETKDELNKTIFRCLSDGTYRCPYNYYVTYISKETSIHLLGSEILMGSSACFHCDEMCEECFQGGNVNCIKCKYVKQDSACRLSCLNMFYPDENKDCQQCHEECQGGCYGPSKTQCNACNNFKVYLDKASWTDNHNNCTDPGVSCRQFNCTKTCPSDMTYTIKDPLSDGETTTLCVDESHPEVAARLAQQADDNKKKTSIILGSVIGGVVLLAAALVLFGYCWCQRAKAQEKTAILTAKMTGYEDEQPLTPTNAKPDMSSIRLIKQSELQRGGIIGSGAFGTVYKGFWIPQDENVKIPVPIKVLSDSTSLCQNKELLQEARVMASVKNPCCIRILGMAYLEERGIVHRDLAARNVLVQSPGQIKITDFGLAKLLDINEDEYHAAGGKMPIKWLVLECIQQRFFTHKSDVWSFGVTVWELFTYGQRPYENVRARDVPGWMLDADSRPSFFELTEEFAKMARDPGRYLVISDEADETETGDIDDELPTNVNGVNKCMEYVRIFMKENGFDNFSDNYALLEQFEMIALKKKRQSRITEFIDWIP</sequence>
<dbReference type="GO" id="GO:0043235">
    <property type="term" value="C:receptor complex"/>
    <property type="evidence" value="ECO:0007669"/>
    <property type="project" value="TreeGrafter"/>
</dbReference>
<dbReference type="InterPro" id="IPR006211">
    <property type="entry name" value="Furin-like_Cys-rich_dom"/>
</dbReference>
<comment type="subcellular location">
    <subcellularLocation>
        <location evidence="1">Endomembrane system</location>
    </subcellularLocation>
    <subcellularLocation>
        <location evidence="2">Membrane</location>
        <topology evidence="2">Single-pass type I membrane protein</topology>
    </subcellularLocation>
</comment>
<keyword evidence="5" id="KW-0808">Transferase</keyword>
<feature type="domain" description="Protein kinase" evidence="18">
    <location>
        <begin position="558"/>
        <end position="939"/>
    </location>
</feature>
<comment type="catalytic activity">
    <reaction evidence="15">
        <text>L-tyrosyl-[protein] + ATP = O-phospho-L-tyrosyl-[protein] + ADP + H(+)</text>
        <dbReference type="Rhea" id="RHEA:10596"/>
        <dbReference type="Rhea" id="RHEA-COMP:10136"/>
        <dbReference type="Rhea" id="RHEA-COMP:20101"/>
        <dbReference type="ChEBI" id="CHEBI:15378"/>
        <dbReference type="ChEBI" id="CHEBI:30616"/>
        <dbReference type="ChEBI" id="CHEBI:46858"/>
        <dbReference type="ChEBI" id="CHEBI:61978"/>
        <dbReference type="ChEBI" id="CHEBI:456216"/>
        <dbReference type="EC" id="2.7.10.1"/>
    </reaction>
</comment>
<keyword evidence="13" id="KW-0675">Receptor</keyword>
<keyword evidence="9 16" id="KW-0067">ATP-binding</keyword>
<dbReference type="InterPro" id="IPR032778">
    <property type="entry name" value="GF_recep_IV"/>
</dbReference>
<evidence type="ECO:0000256" key="16">
    <source>
        <dbReference type="PROSITE-ProRule" id="PRU10141"/>
    </source>
</evidence>
<feature type="binding site" evidence="16">
    <location>
        <position position="700"/>
    </location>
    <ligand>
        <name>ATP</name>
        <dbReference type="ChEBI" id="CHEBI:30616"/>
    </ligand>
</feature>
<dbReference type="AlphaFoldDB" id="A0A8W8KR72"/>
<evidence type="ECO:0000259" key="18">
    <source>
        <dbReference type="PROSITE" id="PS50011"/>
    </source>
</evidence>
<evidence type="ECO:0000313" key="19">
    <source>
        <dbReference type="EnsemblMetazoa" id="G24975.1:cds"/>
    </source>
</evidence>
<dbReference type="PROSITE" id="PS00107">
    <property type="entry name" value="PROTEIN_KINASE_ATP"/>
    <property type="match status" value="1"/>
</dbReference>
<evidence type="ECO:0000256" key="3">
    <source>
        <dbReference type="ARBA" id="ARBA00011902"/>
    </source>
</evidence>
<reference evidence="19" key="1">
    <citation type="submission" date="2022-08" db="UniProtKB">
        <authorList>
            <consortium name="EnsemblMetazoa"/>
        </authorList>
    </citation>
    <scope>IDENTIFICATION</scope>
    <source>
        <strain evidence="19">05x7-T-G4-1.051#20</strain>
    </source>
</reference>
<dbReference type="GO" id="GO:0004714">
    <property type="term" value="F:transmembrane receptor protein tyrosine kinase activity"/>
    <property type="evidence" value="ECO:0007669"/>
    <property type="project" value="UniProtKB-EC"/>
</dbReference>
<keyword evidence="8" id="KW-0418">Kinase</keyword>
<dbReference type="Pfam" id="PF00757">
    <property type="entry name" value="Furin-like"/>
    <property type="match status" value="1"/>
</dbReference>
<dbReference type="GO" id="GO:0048468">
    <property type="term" value="P:cell development"/>
    <property type="evidence" value="ECO:0007669"/>
    <property type="project" value="UniProtKB-ARBA"/>
</dbReference>
<dbReference type="GO" id="GO:0030182">
    <property type="term" value="P:neuron differentiation"/>
    <property type="evidence" value="ECO:0007669"/>
    <property type="project" value="UniProtKB-ARBA"/>
</dbReference>
<dbReference type="GO" id="GO:0050793">
    <property type="term" value="P:regulation of developmental process"/>
    <property type="evidence" value="ECO:0007669"/>
    <property type="project" value="UniProtKB-ARBA"/>
</dbReference>
<dbReference type="GO" id="GO:0038127">
    <property type="term" value="P:ERBB signaling pathway"/>
    <property type="evidence" value="ECO:0007669"/>
    <property type="project" value="UniProtKB-ARBA"/>
</dbReference>
<dbReference type="InterPro" id="IPR017441">
    <property type="entry name" value="Protein_kinase_ATP_BS"/>
</dbReference>
<evidence type="ECO:0000256" key="13">
    <source>
        <dbReference type="ARBA" id="ARBA00023170"/>
    </source>
</evidence>
<dbReference type="PANTHER" id="PTHR24416:SF566">
    <property type="entry name" value="EPIDERMAL GROWTH FACTOR RECEPTOR"/>
    <property type="match status" value="1"/>
</dbReference>
<dbReference type="Pfam" id="PF07714">
    <property type="entry name" value="PK_Tyr_Ser-Thr"/>
    <property type="match status" value="1"/>
</dbReference>
<evidence type="ECO:0000256" key="12">
    <source>
        <dbReference type="ARBA" id="ARBA00023137"/>
    </source>
</evidence>
<dbReference type="InterPro" id="IPR008266">
    <property type="entry name" value="Tyr_kinase_AS"/>
</dbReference>
<dbReference type="InterPro" id="IPR050122">
    <property type="entry name" value="RTK"/>
</dbReference>
<keyword evidence="7 16" id="KW-0547">Nucleotide-binding</keyword>
<keyword evidence="6 17" id="KW-0812">Transmembrane</keyword>
<dbReference type="GO" id="GO:0043066">
    <property type="term" value="P:negative regulation of apoptotic process"/>
    <property type="evidence" value="ECO:0007669"/>
    <property type="project" value="TreeGrafter"/>
</dbReference>
<dbReference type="EnsemblMetazoa" id="G24975.1">
    <property type="protein sequence ID" value="G24975.1:cds"/>
    <property type="gene ID" value="G24975"/>
</dbReference>
<evidence type="ECO:0000256" key="4">
    <source>
        <dbReference type="ARBA" id="ARBA00022553"/>
    </source>
</evidence>
<feature type="transmembrane region" description="Helical" evidence="17">
    <location>
        <begin position="598"/>
        <end position="621"/>
    </location>
</feature>
<evidence type="ECO:0000256" key="17">
    <source>
        <dbReference type="SAM" id="Phobius"/>
    </source>
</evidence>
<evidence type="ECO:0000256" key="15">
    <source>
        <dbReference type="ARBA" id="ARBA00051243"/>
    </source>
</evidence>
<organism evidence="19 20">
    <name type="scientific">Magallana gigas</name>
    <name type="common">Pacific oyster</name>
    <name type="synonym">Crassostrea gigas</name>
    <dbReference type="NCBI Taxonomy" id="29159"/>
    <lineage>
        <taxon>Eukaryota</taxon>
        <taxon>Metazoa</taxon>
        <taxon>Spiralia</taxon>
        <taxon>Lophotrochozoa</taxon>
        <taxon>Mollusca</taxon>
        <taxon>Bivalvia</taxon>
        <taxon>Autobranchia</taxon>
        <taxon>Pteriomorphia</taxon>
        <taxon>Ostreida</taxon>
        <taxon>Ostreoidea</taxon>
        <taxon>Ostreidae</taxon>
        <taxon>Magallana</taxon>
    </lineage>
</organism>
<accession>A0A8W8KR72</accession>
<dbReference type="GO" id="GO:0008284">
    <property type="term" value="P:positive regulation of cell population proliferation"/>
    <property type="evidence" value="ECO:0007669"/>
    <property type="project" value="TreeGrafter"/>
</dbReference>
<dbReference type="Gene3D" id="4.10.1140.10">
    <property type="entry name" value="membrane-bound form of the juxtamembrane domain of the epidermal growth factor receptor like domain"/>
    <property type="match status" value="1"/>
</dbReference>
<dbReference type="EC" id="2.7.10.1" evidence="3"/>
<dbReference type="InterPro" id="IPR000719">
    <property type="entry name" value="Prot_kinase_dom"/>
</dbReference>
<keyword evidence="12" id="KW-0829">Tyrosine-protein kinase</keyword>
<dbReference type="PANTHER" id="PTHR24416">
    <property type="entry name" value="TYROSINE-PROTEIN KINASE RECEPTOR"/>
    <property type="match status" value="1"/>
</dbReference>
<dbReference type="SUPFAM" id="SSF52058">
    <property type="entry name" value="L domain-like"/>
    <property type="match status" value="1"/>
</dbReference>
<evidence type="ECO:0000256" key="10">
    <source>
        <dbReference type="ARBA" id="ARBA00022989"/>
    </source>
</evidence>
<dbReference type="InterPro" id="IPR036941">
    <property type="entry name" value="Rcpt_L-dom_sf"/>
</dbReference>
<dbReference type="Proteomes" id="UP000005408">
    <property type="component" value="Unassembled WGS sequence"/>
</dbReference>
<dbReference type="PROSITE" id="PS50011">
    <property type="entry name" value="PROTEIN_KINASE_DOM"/>
    <property type="match status" value="1"/>
</dbReference>
<protein>
    <recommendedName>
        <fullName evidence="3">receptor protein-tyrosine kinase</fullName>
        <ecNumber evidence="3">2.7.10.1</ecNumber>
    </recommendedName>
</protein>
<evidence type="ECO:0000256" key="2">
    <source>
        <dbReference type="ARBA" id="ARBA00004479"/>
    </source>
</evidence>
<dbReference type="Gene3D" id="2.10.220.10">
    <property type="entry name" value="Hormone Receptor, Insulin-like Growth Factor Receptor 1, Chain A, domain 2"/>
    <property type="match status" value="3"/>
</dbReference>
<evidence type="ECO:0000256" key="14">
    <source>
        <dbReference type="ARBA" id="ARBA00023180"/>
    </source>
</evidence>
<dbReference type="PRINTS" id="PR00109">
    <property type="entry name" value="TYRKINASE"/>
</dbReference>
<dbReference type="GO" id="GO:0005524">
    <property type="term" value="F:ATP binding"/>
    <property type="evidence" value="ECO:0007669"/>
    <property type="project" value="UniProtKB-UniRule"/>
</dbReference>
<dbReference type="Pfam" id="PF14843">
    <property type="entry name" value="GF_recep_IV"/>
    <property type="match status" value="1"/>
</dbReference>
<dbReference type="Gene3D" id="1.10.510.10">
    <property type="entry name" value="Transferase(Phosphotransferase) domain 1"/>
    <property type="match status" value="2"/>
</dbReference>
<dbReference type="SUPFAM" id="SSF56112">
    <property type="entry name" value="Protein kinase-like (PK-like)"/>
    <property type="match status" value="1"/>
</dbReference>
<dbReference type="FunFam" id="1.10.510.10:FF:001512">
    <property type="entry name" value="Receptor tyrosine-protein kinase erbB-2"/>
    <property type="match status" value="1"/>
</dbReference>
<dbReference type="SMART" id="SM00261">
    <property type="entry name" value="FU"/>
    <property type="match status" value="5"/>
</dbReference>
<dbReference type="InterPro" id="IPR009030">
    <property type="entry name" value="Growth_fac_rcpt_cys_sf"/>
</dbReference>
<evidence type="ECO:0000256" key="9">
    <source>
        <dbReference type="ARBA" id="ARBA00022840"/>
    </source>
</evidence>
<dbReference type="Pfam" id="PF01030">
    <property type="entry name" value="Recep_L_domain"/>
    <property type="match status" value="1"/>
</dbReference>
<dbReference type="GO" id="GO:0012505">
    <property type="term" value="C:endomembrane system"/>
    <property type="evidence" value="ECO:0007669"/>
    <property type="project" value="UniProtKB-SubCell"/>
</dbReference>
<dbReference type="InterPro" id="IPR006212">
    <property type="entry name" value="Furin_repeat"/>
</dbReference>
<dbReference type="GO" id="GO:0009925">
    <property type="term" value="C:basal plasma membrane"/>
    <property type="evidence" value="ECO:0007669"/>
    <property type="project" value="TreeGrafter"/>
</dbReference>
<dbReference type="PROSITE" id="PS00109">
    <property type="entry name" value="PROTEIN_KINASE_TYR"/>
    <property type="match status" value="1"/>
</dbReference>
<evidence type="ECO:0000256" key="5">
    <source>
        <dbReference type="ARBA" id="ARBA00022679"/>
    </source>
</evidence>
<evidence type="ECO:0000313" key="20">
    <source>
        <dbReference type="Proteomes" id="UP000005408"/>
    </source>
</evidence>
<name>A0A8W8KR72_MAGGI</name>
<dbReference type="FunFam" id="3.30.200.20:FF:000422">
    <property type="entry name" value="Receptor protein-tyrosine kinase"/>
    <property type="match status" value="1"/>
</dbReference>
<evidence type="ECO:0000256" key="11">
    <source>
        <dbReference type="ARBA" id="ARBA00023136"/>
    </source>
</evidence>
<keyword evidence="4" id="KW-0597">Phosphoprotein</keyword>
<evidence type="ECO:0000256" key="6">
    <source>
        <dbReference type="ARBA" id="ARBA00022692"/>
    </source>
</evidence>
<keyword evidence="14" id="KW-0325">Glycoprotein</keyword>
<keyword evidence="20" id="KW-1185">Reference proteome</keyword>
<dbReference type="InterPro" id="IPR000494">
    <property type="entry name" value="Rcpt_L-dom"/>
</dbReference>
<dbReference type="InterPro" id="IPR020635">
    <property type="entry name" value="Tyr_kinase_cat_dom"/>
</dbReference>
<dbReference type="CDD" id="cd00064">
    <property type="entry name" value="FU"/>
    <property type="match status" value="2"/>
</dbReference>
<keyword evidence="11 17" id="KW-0472">Membrane</keyword>
<evidence type="ECO:0000256" key="1">
    <source>
        <dbReference type="ARBA" id="ARBA00004308"/>
    </source>
</evidence>